<feature type="transmembrane region" description="Helical" evidence="6">
    <location>
        <begin position="928"/>
        <end position="951"/>
    </location>
</feature>
<proteinExistence type="predicted"/>
<feature type="transmembrane region" description="Helical" evidence="6">
    <location>
        <begin position="433"/>
        <end position="454"/>
    </location>
</feature>
<feature type="transmembrane region" description="Helical" evidence="6">
    <location>
        <begin position="808"/>
        <end position="827"/>
    </location>
</feature>
<evidence type="ECO:0000256" key="5">
    <source>
        <dbReference type="ARBA" id="ARBA00023136"/>
    </source>
</evidence>
<evidence type="ECO:0000256" key="6">
    <source>
        <dbReference type="SAM" id="Phobius"/>
    </source>
</evidence>
<reference evidence="9" key="1">
    <citation type="submission" date="2016-10" db="EMBL/GenBank/DDBJ databases">
        <authorList>
            <person name="Varghese N."/>
            <person name="Submissions S."/>
        </authorList>
    </citation>
    <scope>NUCLEOTIDE SEQUENCE [LARGE SCALE GENOMIC DNA]</scope>
    <source>
        <strain evidence="9">DSM 26348</strain>
    </source>
</reference>
<feature type="transmembrane region" description="Helical" evidence="6">
    <location>
        <begin position="402"/>
        <end position="426"/>
    </location>
</feature>
<evidence type="ECO:0000313" key="8">
    <source>
        <dbReference type="EMBL" id="SFH56342.1"/>
    </source>
</evidence>
<dbReference type="PROSITE" id="PS50156">
    <property type="entry name" value="SSD"/>
    <property type="match status" value="1"/>
</dbReference>
<dbReference type="InterPro" id="IPR050545">
    <property type="entry name" value="Mycobact_MmpL"/>
</dbReference>
<feature type="domain" description="SSD" evidence="7">
    <location>
        <begin position="336"/>
        <end position="456"/>
    </location>
</feature>
<dbReference type="Gene3D" id="1.20.1640.10">
    <property type="entry name" value="Multidrug efflux transporter AcrB transmembrane domain"/>
    <property type="match status" value="2"/>
</dbReference>
<dbReference type="InterPro" id="IPR004869">
    <property type="entry name" value="MMPL_dom"/>
</dbReference>
<dbReference type="Proteomes" id="UP000199518">
    <property type="component" value="Unassembled WGS sequence"/>
</dbReference>
<feature type="transmembrane region" description="Helical" evidence="6">
    <location>
        <begin position="834"/>
        <end position="856"/>
    </location>
</feature>
<evidence type="ECO:0000313" key="9">
    <source>
        <dbReference type="Proteomes" id="UP000199518"/>
    </source>
</evidence>
<sequence>MSSATGTERTPTHPQDEGVFAHLLQSLTVAAARRPGVTLAFVALITLVSIGITARFLTFKTNRSDLLDPNQEFHQRWMKFVQRFGDDSDVVVVVEGNGQDQIRPVLDRIGVRLDQEKELFARVLYKVDPTALRHKALQYLNPAELERAQSRLDMYAPILEGHWNRAGLESYCRRLTDHIQLSSERQSTSELAALLSQSHDLVQSLSGFLQNPNSFSSPWPEVVSASSFPHMDVSEPQYQLTPNGKMGFVLALPRNVSTDFSGTSQSLARMNEIVADARIEFPDVKIGLTGIPVLEADEMKRSQSDMAAASGISFIGVLLISLIGFRGFRHPLMSMTMIAVGIAWAMGYTTVVVGHLNILSLSFATILIGVGDYGTHYVSAYLEQRHRGLSLIDALAKTSKNVGPGIVTAAVTTSLSFFSAAFTTFLGVAELGIIAGGGILLCAVATFAVLPPLISLADRKLEPRQLPTPFQGNWLRKLLKDYPGLVAATGVILLLVFGASTLKYEDGKLSFRIRYDYNLLNMQAKGVESVDLQKRIFEEAGGSLLYAVSMTDSPQRVRMLKERFLELPTVSRVEDLATYLPAYPAEETNLLVQAIHARLSGLSELPRGIPQLDPASIGGAFEALLKTLKARPEPLAQETSARIDAMLDGLDQMPLEYQLQMLAGYQQGLLMSLHRQFQVLASIADPVPVSPQDFPEALRKRFVSDQGDWLLRIYPMEEIWDEIPLTNFVKDVRKIDPEITGTPLQNFEAAQQIQESYANAAIYAAAVIVLVLLVDVLGTGALVVSLMAPLAAVALSVVMMQNSGTPLNPIWLITVYLTVAVMVAAVFDFTSVRIAMLALLPPLGGLLLMFGILAIAKVDVNPANLIVLPLILGIGMDSGVYVIHDYRHQQGRYEMTRSTVNAVMMTSLTTMVGFGSMMVAAHQGLVSLGMVLTIGVACCLFVSLVLLPAVLTLMTRNRADVAEEPPLEDDLDDAPHVVSLPVSRVMSEVA</sequence>
<dbReference type="PANTHER" id="PTHR33406">
    <property type="entry name" value="MEMBRANE PROTEIN MJ1562-RELATED"/>
    <property type="match status" value="1"/>
</dbReference>
<dbReference type="GO" id="GO:0005886">
    <property type="term" value="C:plasma membrane"/>
    <property type="evidence" value="ECO:0007669"/>
    <property type="project" value="UniProtKB-SubCell"/>
</dbReference>
<protein>
    <recommendedName>
        <fullName evidence="7">SSD domain-containing protein</fullName>
    </recommendedName>
</protein>
<keyword evidence="5 6" id="KW-0472">Membrane</keyword>
<feature type="transmembrane region" description="Helical" evidence="6">
    <location>
        <begin position="862"/>
        <end position="883"/>
    </location>
</feature>
<feature type="transmembrane region" description="Helical" evidence="6">
    <location>
        <begin position="903"/>
        <end position="922"/>
    </location>
</feature>
<dbReference type="AlphaFoldDB" id="A0A1I3B2B0"/>
<keyword evidence="2" id="KW-1003">Cell membrane</keyword>
<evidence type="ECO:0000256" key="1">
    <source>
        <dbReference type="ARBA" id="ARBA00004651"/>
    </source>
</evidence>
<dbReference type="Pfam" id="PF03176">
    <property type="entry name" value="MMPL"/>
    <property type="match status" value="1"/>
</dbReference>
<feature type="transmembrane region" description="Helical" evidence="6">
    <location>
        <begin position="761"/>
        <end position="788"/>
    </location>
</feature>
<dbReference type="SUPFAM" id="SSF82866">
    <property type="entry name" value="Multidrug efflux transporter AcrB transmembrane domain"/>
    <property type="match status" value="2"/>
</dbReference>
<evidence type="ECO:0000256" key="3">
    <source>
        <dbReference type="ARBA" id="ARBA00022692"/>
    </source>
</evidence>
<organism evidence="8 9">
    <name type="scientific">Planctomicrobium piriforme</name>
    <dbReference type="NCBI Taxonomy" id="1576369"/>
    <lineage>
        <taxon>Bacteria</taxon>
        <taxon>Pseudomonadati</taxon>
        <taxon>Planctomycetota</taxon>
        <taxon>Planctomycetia</taxon>
        <taxon>Planctomycetales</taxon>
        <taxon>Planctomycetaceae</taxon>
        <taxon>Planctomicrobium</taxon>
    </lineage>
</organism>
<dbReference type="OrthoDB" id="9809027at2"/>
<dbReference type="RefSeq" id="WP_139228157.1">
    <property type="nucleotide sequence ID" value="NZ_FOQD01000001.1"/>
</dbReference>
<name>A0A1I3B2B0_9PLAN</name>
<keyword evidence="9" id="KW-1185">Reference proteome</keyword>
<feature type="transmembrane region" description="Helical" evidence="6">
    <location>
        <begin position="306"/>
        <end position="325"/>
    </location>
</feature>
<feature type="transmembrane region" description="Helical" evidence="6">
    <location>
        <begin position="37"/>
        <end position="57"/>
    </location>
</feature>
<keyword evidence="3 6" id="KW-0812">Transmembrane</keyword>
<gene>
    <name evidence="8" type="ORF">SAMN05421753_101185</name>
</gene>
<evidence type="ECO:0000256" key="4">
    <source>
        <dbReference type="ARBA" id="ARBA00022989"/>
    </source>
</evidence>
<dbReference type="STRING" id="1576369.SAMN05421753_101185"/>
<comment type="subcellular location">
    <subcellularLocation>
        <location evidence="1">Cell membrane</location>
        <topology evidence="1">Multi-pass membrane protein</topology>
    </subcellularLocation>
</comment>
<accession>A0A1I3B2B0</accession>
<dbReference type="EMBL" id="FOQD01000001">
    <property type="protein sequence ID" value="SFH56342.1"/>
    <property type="molecule type" value="Genomic_DNA"/>
</dbReference>
<feature type="transmembrane region" description="Helical" evidence="6">
    <location>
        <begin position="358"/>
        <end position="382"/>
    </location>
</feature>
<evidence type="ECO:0000256" key="2">
    <source>
        <dbReference type="ARBA" id="ARBA00022475"/>
    </source>
</evidence>
<dbReference type="PANTHER" id="PTHR33406:SF13">
    <property type="entry name" value="MEMBRANE PROTEIN YDFJ"/>
    <property type="match status" value="1"/>
</dbReference>
<dbReference type="InterPro" id="IPR000731">
    <property type="entry name" value="SSD"/>
</dbReference>
<evidence type="ECO:0000259" key="7">
    <source>
        <dbReference type="PROSITE" id="PS50156"/>
    </source>
</evidence>
<feature type="transmembrane region" description="Helical" evidence="6">
    <location>
        <begin position="482"/>
        <end position="502"/>
    </location>
</feature>
<keyword evidence="4 6" id="KW-1133">Transmembrane helix</keyword>